<name>A0AAU9K6Z4_9CILI</name>
<sequence length="364" mass="42220">MSERKKKSLTTISYKDALPHYHCRSEVTFGNLLTPRLKPRISLDKHRSPSSSFSTSEANSPNKKAASSFNDACSRTNKKEKHIFKELETIIERNSNLKTSLQKSSLEIELNKKSLTIERMQKEINEKNSKIFELENQINDMLKNKNFCEAQLSKGQSKKMEDYGAENMENTKNVYSNYEPQIVMDFLSNKEEQYKKKIDEVTAEKSKLQSKVNEMAKIIYNCQRENRILKEMRSHLTIITEQQENQVFLNLLIEENELLKEEIQSLSEKASEIPNNKVSELGNDLYIIMMELSQLLKITNAMYTEHKVDLVFLLGLTERKQLDTGNQWEKCRIMAKNIKSDMDELKKLISDVYAENCGEGCSVK</sequence>
<evidence type="ECO:0000313" key="3">
    <source>
        <dbReference type="EMBL" id="CAG9332860.1"/>
    </source>
</evidence>
<evidence type="ECO:0000256" key="1">
    <source>
        <dbReference type="SAM" id="Coils"/>
    </source>
</evidence>
<keyword evidence="4" id="KW-1185">Reference proteome</keyword>
<proteinExistence type="predicted"/>
<reference evidence="3" key="1">
    <citation type="submission" date="2021-09" db="EMBL/GenBank/DDBJ databases">
        <authorList>
            <consortium name="AG Swart"/>
            <person name="Singh M."/>
            <person name="Singh A."/>
            <person name="Seah K."/>
            <person name="Emmerich C."/>
        </authorList>
    </citation>
    <scope>NUCLEOTIDE SEQUENCE</scope>
    <source>
        <strain evidence="3">ATCC30299</strain>
    </source>
</reference>
<comment type="caution">
    <text evidence="3">The sequence shown here is derived from an EMBL/GenBank/DDBJ whole genome shotgun (WGS) entry which is preliminary data.</text>
</comment>
<accession>A0AAU9K6Z4</accession>
<gene>
    <name evidence="3" type="ORF">BSTOLATCC_MIC57146</name>
</gene>
<evidence type="ECO:0000313" key="4">
    <source>
        <dbReference type="Proteomes" id="UP001162131"/>
    </source>
</evidence>
<dbReference type="EMBL" id="CAJZBQ010000055">
    <property type="protein sequence ID" value="CAG9332860.1"/>
    <property type="molecule type" value="Genomic_DNA"/>
</dbReference>
<protein>
    <submittedName>
        <fullName evidence="3">Uncharacterized protein</fullName>
    </submittedName>
</protein>
<feature type="compositionally biased region" description="Polar residues" evidence="2">
    <location>
        <begin position="49"/>
        <end position="73"/>
    </location>
</feature>
<organism evidence="3 4">
    <name type="scientific">Blepharisma stoltei</name>
    <dbReference type="NCBI Taxonomy" id="1481888"/>
    <lineage>
        <taxon>Eukaryota</taxon>
        <taxon>Sar</taxon>
        <taxon>Alveolata</taxon>
        <taxon>Ciliophora</taxon>
        <taxon>Postciliodesmatophora</taxon>
        <taxon>Heterotrichea</taxon>
        <taxon>Heterotrichida</taxon>
        <taxon>Blepharismidae</taxon>
        <taxon>Blepharisma</taxon>
    </lineage>
</organism>
<dbReference type="AlphaFoldDB" id="A0AAU9K6Z4"/>
<feature type="region of interest" description="Disordered" evidence="2">
    <location>
        <begin position="40"/>
        <end position="73"/>
    </location>
</feature>
<dbReference type="Proteomes" id="UP001162131">
    <property type="component" value="Unassembled WGS sequence"/>
</dbReference>
<evidence type="ECO:0000256" key="2">
    <source>
        <dbReference type="SAM" id="MobiDB-lite"/>
    </source>
</evidence>
<feature type="coiled-coil region" evidence="1">
    <location>
        <begin position="184"/>
        <end position="218"/>
    </location>
</feature>
<keyword evidence="1" id="KW-0175">Coiled coil</keyword>
<feature type="coiled-coil region" evidence="1">
    <location>
        <begin position="103"/>
        <end position="151"/>
    </location>
</feature>